<reference evidence="2" key="1">
    <citation type="journal article" date="2022" name="Nat. Commun.">
        <title>Chromosome evolution and the genetic basis of agronomically important traits in greater yam.</title>
        <authorList>
            <person name="Bredeson J.V."/>
            <person name="Lyons J.B."/>
            <person name="Oniyinde I.O."/>
            <person name="Okereke N.R."/>
            <person name="Kolade O."/>
            <person name="Nnabue I."/>
            <person name="Nwadili C.O."/>
            <person name="Hribova E."/>
            <person name="Parker M."/>
            <person name="Nwogha J."/>
            <person name="Shu S."/>
            <person name="Carlson J."/>
            <person name="Kariba R."/>
            <person name="Muthemba S."/>
            <person name="Knop K."/>
            <person name="Barton G.J."/>
            <person name="Sherwood A.V."/>
            <person name="Lopez-Montes A."/>
            <person name="Asiedu R."/>
            <person name="Jamnadass R."/>
            <person name="Muchugi A."/>
            <person name="Goodstein D."/>
            <person name="Egesi C.N."/>
            <person name="Featherston J."/>
            <person name="Asfaw A."/>
            <person name="Simpson G.G."/>
            <person name="Dolezel J."/>
            <person name="Hendre P.S."/>
            <person name="Van Deynze A."/>
            <person name="Kumar P.L."/>
            <person name="Obidiegwu J.E."/>
            <person name="Bhattacharjee R."/>
            <person name="Rokhsar D.S."/>
        </authorList>
    </citation>
    <scope>NUCLEOTIDE SEQUENCE [LARGE SCALE GENOMIC DNA]</scope>
    <source>
        <strain evidence="2">cv. TDa95/00328</strain>
    </source>
</reference>
<evidence type="ECO:0000313" key="2">
    <source>
        <dbReference type="Proteomes" id="UP000827976"/>
    </source>
</evidence>
<evidence type="ECO:0000313" key="1">
    <source>
        <dbReference type="EMBL" id="KAH7676986.1"/>
    </source>
</evidence>
<sequence length="181" mass="20242">MTSFLLRCLVEQANLGLKIDKGFKSTAINAFAMAVSTRFNMVVSDTHVINRLRHVRKIWVIIKKLESLSGVSWDDSEKKIIMGIEEFRTYIQSHPSEAVYINKSIEDYEEMAIVCGNDQATGSFARTGSQSSRSLGVRMEMPSTPPMLDSNEQPQGLDDWDFTQSQPPSAETPTTSTSKTK</sequence>
<dbReference type="Proteomes" id="UP000827976">
    <property type="component" value="Chromosome 7"/>
</dbReference>
<comment type="caution">
    <text evidence="1">The sequence shown here is derived from an EMBL/GenBank/DDBJ whole genome shotgun (WGS) entry which is preliminary data.</text>
</comment>
<keyword evidence="2" id="KW-1185">Reference proteome</keyword>
<gene>
    <name evidence="1" type="ORF">IHE45_07G052700</name>
</gene>
<accession>A0ACB7VR87</accession>
<protein>
    <submittedName>
        <fullName evidence="1">Myb/SANT-like domain-containing protein</fullName>
    </submittedName>
</protein>
<dbReference type="EMBL" id="CM037017">
    <property type="protein sequence ID" value="KAH7676986.1"/>
    <property type="molecule type" value="Genomic_DNA"/>
</dbReference>
<name>A0ACB7VR87_DIOAL</name>
<organism evidence="1 2">
    <name type="scientific">Dioscorea alata</name>
    <name type="common">Purple yam</name>
    <dbReference type="NCBI Taxonomy" id="55571"/>
    <lineage>
        <taxon>Eukaryota</taxon>
        <taxon>Viridiplantae</taxon>
        <taxon>Streptophyta</taxon>
        <taxon>Embryophyta</taxon>
        <taxon>Tracheophyta</taxon>
        <taxon>Spermatophyta</taxon>
        <taxon>Magnoliopsida</taxon>
        <taxon>Liliopsida</taxon>
        <taxon>Dioscoreales</taxon>
        <taxon>Dioscoreaceae</taxon>
        <taxon>Dioscorea</taxon>
    </lineage>
</organism>
<proteinExistence type="predicted"/>